<name>A0A1H6F855_9GAMM</name>
<dbReference type="Pfam" id="PF15781">
    <property type="entry name" value="ParE-like_toxin"/>
    <property type="match status" value="1"/>
</dbReference>
<evidence type="ECO:0000313" key="2">
    <source>
        <dbReference type="Proteomes" id="UP000236724"/>
    </source>
</evidence>
<reference evidence="1 2" key="1">
    <citation type="submission" date="2016-10" db="EMBL/GenBank/DDBJ databases">
        <authorList>
            <person name="de Groot N.N."/>
        </authorList>
    </citation>
    <scope>NUCLEOTIDE SEQUENCE [LARGE SCALE GENOMIC DNA]</scope>
    <source>
        <strain evidence="1">MBHS1</strain>
    </source>
</reference>
<sequence>MKTDAHIEVLQTAIFARKRKKLKTNQLKDLDNAIKAIIKNPTIDEQKKGDLQDIWVYKFRMAKQESLLAYQWDETKRLLIALGVHENFYRDLKKNI</sequence>
<accession>A0A1H6F855</accession>
<dbReference type="Proteomes" id="UP000236724">
    <property type="component" value="Unassembled WGS sequence"/>
</dbReference>
<dbReference type="OrthoDB" id="5296677at2"/>
<evidence type="ECO:0000313" key="1">
    <source>
        <dbReference type="EMBL" id="SEH06312.1"/>
    </source>
</evidence>
<evidence type="ECO:0008006" key="3">
    <source>
        <dbReference type="Google" id="ProtNLM"/>
    </source>
</evidence>
<keyword evidence="2" id="KW-1185">Reference proteome</keyword>
<gene>
    <name evidence="1" type="ORF">MBHS_02169</name>
</gene>
<dbReference type="RefSeq" id="WP_103920105.1">
    <property type="nucleotide sequence ID" value="NZ_FMSV02000471.1"/>
</dbReference>
<dbReference type="EMBL" id="FMSV02000471">
    <property type="protein sequence ID" value="SEH06312.1"/>
    <property type="molecule type" value="Genomic_DNA"/>
</dbReference>
<dbReference type="AlphaFoldDB" id="A0A1H6F855"/>
<organism evidence="1 2">
    <name type="scientific">Candidatus Venteria ishoeyi</name>
    <dbReference type="NCBI Taxonomy" id="1899563"/>
    <lineage>
        <taxon>Bacteria</taxon>
        <taxon>Pseudomonadati</taxon>
        <taxon>Pseudomonadota</taxon>
        <taxon>Gammaproteobacteria</taxon>
        <taxon>Thiotrichales</taxon>
        <taxon>Thiotrichaceae</taxon>
        <taxon>Venteria</taxon>
    </lineage>
</organism>
<dbReference type="InterPro" id="IPR031552">
    <property type="entry name" value="ParE-like_toxin"/>
</dbReference>
<protein>
    <recommendedName>
        <fullName evidence="3">Addiction module toxin RelE</fullName>
    </recommendedName>
</protein>
<proteinExistence type="predicted"/>